<proteinExistence type="predicted"/>
<evidence type="ECO:0000256" key="1">
    <source>
        <dbReference type="SAM" id="MobiDB-lite"/>
    </source>
</evidence>
<comment type="caution">
    <text evidence="2">The sequence shown here is derived from an EMBL/GenBank/DDBJ whole genome shotgun (WGS) entry which is preliminary data.</text>
</comment>
<keyword evidence="3" id="KW-1185">Reference proteome</keyword>
<reference evidence="2" key="1">
    <citation type="submission" date="2020-10" db="EMBL/GenBank/DDBJ databases">
        <authorList>
            <person name="Kikuchi T."/>
        </authorList>
    </citation>
    <scope>NUCLEOTIDE SEQUENCE</scope>
    <source>
        <strain evidence="2">NKZ352</strain>
    </source>
</reference>
<dbReference type="OrthoDB" id="5842693at2759"/>
<gene>
    <name evidence="2" type="ORF">CAUJ_LOCUS5476</name>
</gene>
<dbReference type="AlphaFoldDB" id="A0A8S1H2I9"/>
<dbReference type="EMBL" id="CAJGYM010000011">
    <property type="protein sequence ID" value="CAD6189557.1"/>
    <property type="molecule type" value="Genomic_DNA"/>
</dbReference>
<dbReference type="Proteomes" id="UP000835052">
    <property type="component" value="Unassembled WGS sequence"/>
</dbReference>
<evidence type="ECO:0000313" key="2">
    <source>
        <dbReference type="EMBL" id="CAD6189557.1"/>
    </source>
</evidence>
<feature type="region of interest" description="Disordered" evidence="1">
    <location>
        <begin position="134"/>
        <end position="157"/>
    </location>
</feature>
<accession>A0A8S1H2I9</accession>
<organism evidence="2 3">
    <name type="scientific">Caenorhabditis auriculariae</name>
    <dbReference type="NCBI Taxonomy" id="2777116"/>
    <lineage>
        <taxon>Eukaryota</taxon>
        <taxon>Metazoa</taxon>
        <taxon>Ecdysozoa</taxon>
        <taxon>Nematoda</taxon>
        <taxon>Chromadorea</taxon>
        <taxon>Rhabditida</taxon>
        <taxon>Rhabditina</taxon>
        <taxon>Rhabditomorpha</taxon>
        <taxon>Rhabditoidea</taxon>
        <taxon>Rhabditidae</taxon>
        <taxon>Peloderinae</taxon>
        <taxon>Caenorhabditis</taxon>
    </lineage>
</organism>
<evidence type="ECO:0000313" key="3">
    <source>
        <dbReference type="Proteomes" id="UP000835052"/>
    </source>
</evidence>
<sequence>MSDELLQRFLTAVEEEDGIALKLKRKKKNNSNGEKDYLKKVLRAAEKGKVDLEPEESYILHAPSTSRVKEYFDDRGFSLVEQARSHKPRDLKNRNLKYIKYVESRKLDGEKAKKLVAGHLATKEDKSSIRKLREQNSGLKEPRRILKGSKEAKPKDESVFSDADFAVISRRPRRVNTISDHSFL</sequence>
<name>A0A8S1H2I9_9PELO</name>
<protein>
    <submittedName>
        <fullName evidence="2">Uncharacterized protein</fullName>
    </submittedName>
</protein>